<sequence>MSDSAFSESSINEIFKTCDVESERVGSSTCRAEIKIPSTKGAERECWEFHNIVLTRGLLSYVTRTYFRRRRHGDTRKVESMSEVTVD</sequence>
<reference evidence="1" key="1">
    <citation type="submission" date="2020-08" db="EMBL/GenBank/DDBJ databases">
        <title>Multicomponent nature underlies the extraordinary mechanical properties of spider dragline silk.</title>
        <authorList>
            <person name="Kono N."/>
            <person name="Nakamura H."/>
            <person name="Mori M."/>
            <person name="Yoshida Y."/>
            <person name="Ohtoshi R."/>
            <person name="Malay A.D."/>
            <person name="Moran D.A.P."/>
            <person name="Tomita M."/>
            <person name="Numata K."/>
            <person name="Arakawa K."/>
        </authorList>
    </citation>
    <scope>NUCLEOTIDE SEQUENCE</scope>
</reference>
<protein>
    <submittedName>
        <fullName evidence="1">Uncharacterized protein</fullName>
    </submittedName>
</protein>
<evidence type="ECO:0000313" key="2">
    <source>
        <dbReference type="Proteomes" id="UP000886998"/>
    </source>
</evidence>
<gene>
    <name evidence="1" type="ORF">TNIN_489751</name>
</gene>
<proteinExistence type="predicted"/>
<accession>A0A8X7C611</accession>
<dbReference type="Proteomes" id="UP000886998">
    <property type="component" value="Unassembled WGS sequence"/>
</dbReference>
<comment type="caution">
    <text evidence="1">The sequence shown here is derived from an EMBL/GenBank/DDBJ whole genome shotgun (WGS) entry which is preliminary data.</text>
</comment>
<dbReference type="AlphaFoldDB" id="A0A8X7C611"/>
<keyword evidence="2" id="KW-1185">Reference proteome</keyword>
<dbReference type="OrthoDB" id="10522260at2759"/>
<evidence type="ECO:0000313" key="1">
    <source>
        <dbReference type="EMBL" id="GFY54842.1"/>
    </source>
</evidence>
<name>A0A8X7C611_9ARAC</name>
<organism evidence="1 2">
    <name type="scientific">Trichonephila inaurata madagascariensis</name>
    <dbReference type="NCBI Taxonomy" id="2747483"/>
    <lineage>
        <taxon>Eukaryota</taxon>
        <taxon>Metazoa</taxon>
        <taxon>Ecdysozoa</taxon>
        <taxon>Arthropoda</taxon>
        <taxon>Chelicerata</taxon>
        <taxon>Arachnida</taxon>
        <taxon>Araneae</taxon>
        <taxon>Araneomorphae</taxon>
        <taxon>Entelegynae</taxon>
        <taxon>Araneoidea</taxon>
        <taxon>Nephilidae</taxon>
        <taxon>Trichonephila</taxon>
        <taxon>Trichonephila inaurata</taxon>
    </lineage>
</organism>
<dbReference type="EMBL" id="BMAV01010036">
    <property type="protein sequence ID" value="GFY54842.1"/>
    <property type="molecule type" value="Genomic_DNA"/>
</dbReference>